<comment type="subunit">
    <text evidence="2">Homodimer.</text>
</comment>
<dbReference type="NCBIfam" id="TIGR01221">
    <property type="entry name" value="rmlC"/>
    <property type="match status" value="1"/>
</dbReference>
<comment type="function">
    <text evidence="2">Catalyzes the epimerization of the C3' and C5'positions of dTDP-6-deoxy-D-xylo-4-hexulose, forming dTDP-6-deoxy-L-lyxo-4-hexulose.</text>
</comment>
<evidence type="ECO:0000313" key="3">
    <source>
        <dbReference type="EMBL" id="GAA4191474.1"/>
    </source>
</evidence>
<protein>
    <recommendedName>
        <fullName evidence="2">dTDP-4-dehydrorhamnose 3,5-epimerase</fullName>
        <ecNumber evidence="2">5.1.3.13</ecNumber>
    </recommendedName>
    <alternativeName>
        <fullName evidence="2">Thymidine diphospho-4-keto-rhamnose 3,5-epimerase</fullName>
    </alternativeName>
</protein>
<comment type="catalytic activity">
    <reaction evidence="2">
        <text>dTDP-4-dehydro-6-deoxy-alpha-D-glucose = dTDP-4-dehydro-beta-L-rhamnose</text>
        <dbReference type="Rhea" id="RHEA:16969"/>
        <dbReference type="ChEBI" id="CHEBI:57649"/>
        <dbReference type="ChEBI" id="CHEBI:62830"/>
        <dbReference type="EC" id="5.1.3.13"/>
    </reaction>
</comment>
<comment type="similarity">
    <text evidence="1 2">Belongs to the dTDP-4-dehydrorhamnose 3,5-epimerase family.</text>
</comment>
<gene>
    <name evidence="3" type="primary">rfbC</name>
    <name evidence="3" type="ORF">GCM10022288_22310</name>
</gene>
<reference evidence="4" key="1">
    <citation type="journal article" date="2019" name="Int. J. Syst. Evol. Microbiol.">
        <title>The Global Catalogue of Microorganisms (GCM) 10K type strain sequencing project: providing services to taxonomists for standard genome sequencing and annotation.</title>
        <authorList>
            <consortium name="The Broad Institute Genomics Platform"/>
            <consortium name="The Broad Institute Genome Sequencing Center for Infectious Disease"/>
            <person name="Wu L."/>
            <person name="Ma J."/>
        </authorList>
    </citation>
    <scope>NUCLEOTIDE SEQUENCE [LARGE SCALE GENOMIC DNA]</scope>
    <source>
        <strain evidence="4">JCM 17593</strain>
    </source>
</reference>
<evidence type="ECO:0000256" key="1">
    <source>
        <dbReference type="ARBA" id="ARBA00010154"/>
    </source>
</evidence>
<comment type="pathway">
    <text evidence="2">Carbohydrate biosynthesis; dTDP-L-rhamnose biosynthesis.</text>
</comment>
<name>A0ABP8AVS0_9MICO</name>
<dbReference type="PANTHER" id="PTHR21047:SF2">
    <property type="entry name" value="THYMIDINE DIPHOSPHO-4-KETO-RHAMNOSE 3,5-EPIMERASE"/>
    <property type="match status" value="1"/>
</dbReference>
<dbReference type="SUPFAM" id="SSF51182">
    <property type="entry name" value="RmlC-like cupins"/>
    <property type="match status" value="1"/>
</dbReference>
<dbReference type="InterPro" id="IPR014710">
    <property type="entry name" value="RmlC-like_jellyroll"/>
</dbReference>
<dbReference type="InterPro" id="IPR011051">
    <property type="entry name" value="RmlC_Cupin_sf"/>
</dbReference>
<evidence type="ECO:0000256" key="2">
    <source>
        <dbReference type="RuleBase" id="RU364069"/>
    </source>
</evidence>
<sequence length="183" mass="20450">MKIIPTDVSGLIVFEPEPHRDERGYFTRTLDVNELRSAGIDPHGFVQENQSRSYQGVVRGMHGRLGTGEAKLVRCAHGAVLDVVVDARPDSPSYGEVRRFVLDDQVHRQLYIPRGFLHGFQALTSVTDVCYKMDDFYAPGFDVTVAFDDPELAIAWPAPITVVSERDRAGISWGEFRSRVEAA</sequence>
<proteinExistence type="inferred from homology"/>
<keyword evidence="4" id="KW-1185">Reference proteome</keyword>
<accession>A0ABP8AVS0</accession>
<dbReference type="PANTHER" id="PTHR21047">
    <property type="entry name" value="DTDP-6-DEOXY-D-GLUCOSE-3,5 EPIMERASE"/>
    <property type="match status" value="1"/>
</dbReference>
<dbReference type="RefSeq" id="WP_344776859.1">
    <property type="nucleotide sequence ID" value="NZ_BAABBX010000015.1"/>
</dbReference>
<dbReference type="EC" id="5.1.3.13" evidence="2"/>
<dbReference type="CDD" id="cd00438">
    <property type="entry name" value="cupin_RmlC"/>
    <property type="match status" value="1"/>
</dbReference>
<keyword evidence="2" id="KW-0413">Isomerase</keyword>
<dbReference type="Pfam" id="PF00908">
    <property type="entry name" value="dTDP_sugar_isom"/>
    <property type="match status" value="1"/>
</dbReference>
<dbReference type="Proteomes" id="UP001500213">
    <property type="component" value="Unassembled WGS sequence"/>
</dbReference>
<evidence type="ECO:0000313" key="4">
    <source>
        <dbReference type="Proteomes" id="UP001500213"/>
    </source>
</evidence>
<comment type="caution">
    <text evidence="3">The sequence shown here is derived from an EMBL/GenBank/DDBJ whole genome shotgun (WGS) entry which is preliminary data.</text>
</comment>
<dbReference type="Gene3D" id="2.60.120.10">
    <property type="entry name" value="Jelly Rolls"/>
    <property type="match status" value="1"/>
</dbReference>
<dbReference type="EMBL" id="BAABBX010000015">
    <property type="protein sequence ID" value="GAA4191474.1"/>
    <property type="molecule type" value="Genomic_DNA"/>
</dbReference>
<organism evidence="3 4">
    <name type="scientific">Gryllotalpicola kribbensis</name>
    <dbReference type="NCBI Taxonomy" id="993084"/>
    <lineage>
        <taxon>Bacteria</taxon>
        <taxon>Bacillati</taxon>
        <taxon>Actinomycetota</taxon>
        <taxon>Actinomycetes</taxon>
        <taxon>Micrococcales</taxon>
        <taxon>Microbacteriaceae</taxon>
        <taxon>Gryllotalpicola</taxon>
    </lineage>
</organism>
<dbReference type="InterPro" id="IPR000888">
    <property type="entry name" value="RmlC-like"/>
</dbReference>